<evidence type="ECO:0000256" key="1">
    <source>
        <dbReference type="ARBA" id="ARBA00004496"/>
    </source>
</evidence>
<dbReference type="OrthoDB" id="2118805at2759"/>
<evidence type="ECO:0000256" key="3">
    <source>
        <dbReference type="SAM" id="Coils"/>
    </source>
</evidence>
<feature type="coiled-coil region" evidence="3">
    <location>
        <begin position="144"/>
        <end position="192"/>
    </location>
</feature>
<keyword evidence="2" id="KW-0963">Cytoplasm</keyword>
<feature type="domain" description="Centrosomin N-terminal motif 1" evidence="5">
    <location>
        <begin position="67"/>
        <end position="97"/>
    </location>
</feature>
<feature type="region of interest" description="Disordered" evidence="4">
    <location>
        <begin position="15"/>
        <end position="47"/>
    </location>
</feature>
<reference evidence="6 7" key="1">
    <citation type="submission" date="2016-07" db="EMBL/GenBank/DDBJ databases">
        <title>Pervasive Adenine N6-methylation of Active Genes in Fungi.</title>
        <authorList>
            <consortium name="DOE Joint Genome Institute"/>
            <person name="Mondo S.J."/>
            <person name="Dannebaum R.O."/>
            <person name="Kuo R.C."/>
            <person name="Labutti K."/>
            <person name="Haridas S."/>
            <person name="Kuo A."/>
            <person name="Salamov A."/>
            <person name="Ahrendt S.R."/>
            <person name="Lipzen A."/>
            <person name="Sullivan W."/>
            <person name="Andreopoulos W.B."/>
            <person name="Clum A."/>
            <person name="Lindquist E."/>
            <person name="Daum C."/>
            <person name="Ramamoorthy G.K."/>
            <person name="Gryganskyi A."/>
            <person name="Culley D."/>
            <person name="Magnuson J.K."/>
            <person name="James T.Y."/>
            <person name="O'Malley M.A."/>
            <person name="Stajich J.E."/>
            <person name="Spatafora J.W."/>
            <person name="Visel A."/>
            <person name="Grigoriev I.V."/>
        </authorList>
    </citation>
    <scope>NUCLEOTIDE SEQUENCE [LARGE SCALE GENOMIC DNA]</scope>
    <source>
        <strain evidence="6 7">JEL800</strain>
    </source>
</reference>
<accession>A0A1Y2BTR4</accession>
<keyword evidence="7" id="KW-1185">Reference proteome</keyword>
<feature type="coiled-coil region" evidence="3">
    <location>
        <begin position="586"/>
        <end position="729"/>
    </location>
</feature>
<dbReference type="Proteomes" id="UP000193642">
    <property type="component" value="Unassembled WGS sequence"/>
</dbReference>
<evidence type="ECO:0000259" key="5">
    <source>
        <dbReference type="Pfam" id="PF07989"/>
    </source>
</evidence>
<evidence type="ECO:0000256" key="4">
    <source>
        <dbReference type="SAM" id="MobiDB-lite"/>
    </source>
</evidence>
<dbReference type="EMBL" id="MCGO01000045">
    <property type="protein sequence ID" value="ORY38139.1"/>
    <property type="molecule type" value="Genomic_DNA"/>
</dbReference>
<evidence type="ECO:0000313" key="6">
    <source>
        <dbReference type="EMBL" id="ORY38139.1"/>
    </source>
</evidence>
<dbReference type="AlphaFoldDB" id="A0A1Y2BTR4"/>
<comment type="caution">
    <text evidence="6">The sequence shown here is derived from an EMBL/GenBank/DDBJ whole genome shotgun (WGS) entry which is preliminary data.</text>
</comment>
<organism evidence="6 7">
    <name type="scientific">Rhizoclosmatium globosum</name>
    <dbReference type="NCBI Taxonomy" id="329046"/>
    <lineage>
        <taxon>Eukaryota</taxon>
        <taxon>Fungi</taxon>
        <taxon>Fungi incertae sedis</taxon>
        <taxon>Chytridiomycota</taxon>
        <taxon>Chytridiomycota incertae sedis</taxon>
        <taxon>Chytridiomycetes</taxon>
        <taxon>Chytridiales</taxon>
        <taxon>Chytriomycetaceae</taxon>
        <taxon>Rhizoclosmatium</taxon>
    </lineage>
</organism>
<feature type="compositionally biased region" description="Basic and acidic residues" evidence="4">
    <location>
        <begin position="33"/>
        <end position="47"/>
    </location>
</feature>
<evidence type="ECO:0000313" key="7">
    <source>
        <dbReference type="Proteomes" id="UP000193642"/>
    </source>
</evidence>
<evidence type="ECO:0000256" key="2">
    <source>
        <dbReference type="ARBA" id="ARBA00022490"/>
    </source>
</evidence>
<keyword evidence="3" id="KW-0175">Coiled coil</keyword>
<name>A0A1Y2BTR4_9FUNG</name>
<gene>
    <name evidence="6" type="ORF">BCR33DRAFT_741675</name>
</gene>
<dbReference type="GO" id="GO:0005737">
    <property type="term" value="C:cytoplasm"/>
    <property type="evidence" value="ECO:0007669"/>
    <property type="project" value="UniProtKB-SubCell"/>
</dbReference>
<dbReference type="GO" id="GO:0005815">
    <property type="term" value="C:microtubule organizing center"/>
    <property type="evidence" value="ECO:0007669"/>
    <property type="project" value="InterPro"/>
</dbReference>
<proteinExistence type="predicted"/>
<protein>
    <recommendedName>
        <fullName evidence="5">Centrosomin N-terminal motif 1 domain-containing protein</fullName>
    </recommendedName>
</protein>
<dbReference type="STRING" id="329046.A0A1Y2BTR4"/>
<sequence length="788" mass="90060">MFSKQTTTLLREDFHDDSSFVDSPSRSRHRSRGREDSESADAQFHDASDEVLTGAPVAVAVTDGLGIKERDKILDDLRKENFNLKLRIFFLEERLESWCIDGDGEMHSFKADAEQAKDMEIELNSIANASDSKIDPNIPKLKGVAAVKSRIQDLLNSKKSLESKVSLISAENDTLQRQLQSTKQSLEVAELNFTSAQQHRGAKQVSKAAEEILELKGAKSGLESALKESSHAQDRLLTKLETSARELEGLKMKLRFSSQKLKTVLQNLNHKAQSILKRLKTLTTLQTTHHHVQSAHEQELADLHDHFSRLAQEKATQLEELIQARQKSKSPTLELMKLRAEHSTEIELYRQQLADFERLSEIAATEMGLLKNELEHRRGNSGKSRNAGGARRLRVRLLFNVRRRMSSGLYVNVKTVENVGGGETVYEGWGTGVDTEVGRLRGELEVRVVMHEEAQRKFGEENGRLVEEKNEVEKDWRGLSVIGLQEARNEQASQGNDHAEALKDILIWINTVLGLPEVSNSYTSVTVRRNYKKATLLQKKLKSALEQTNKSFPLLNLTRYSDADLDSLRNHLFAVKNELLVSKTEIEDMRGDLERKDTQVRELNIALMDTTSDIKEELKAEKEYSEKVEAQFQRLEEMEKESRREIESLEHELREADAREAMLKEKVRMGESLNKECTGLEHEIAEIQKQRHNEQKALDSKIRELEEELNVTRRQLEITEKHVQNLKETKLTSPLTPGFDDPASLVSANDRLRADYFHSRRLVEEKEQSLQELRNQFTEVIHKLRIHG</sequence>
<comment type="subcellular location">
    <subcellularLocation>
        <location evidence="1">Cytoplasm</location>
    </subcellularLocation>
</comment>
<dbReference type="InterPro" id="IPR012943">
    <property type="entry name" value="Cnn_1N"/>
</dbReference>
<dbReference type="Pfam" id="PF07989">
    <property type="entry name" value="Cnn_1N"/>
    <property type="match status" value="1"/>
</dbReference>